<proteinExistence type="predicted"/>
<dbReference type="GO" id="GO:0003677">
    <property type="term" value="F:DNA binding"/>
    <property type="evidence" value="ECO:0007669"/>
    <property type="project" value="UniProtKB-KW"/>
</dbReference>
<protein>
    <submittedName>
        <fullName evidence="7">DEK C terminal domain-containing protein</fullName>
    </submittedName>
</protein>
<dbReference type="SUPFAM" id="SSF109715">
    <property type="entry name" value="DEK C-terminal domain"/>
    <property type="match status" value="1"/>
</dbReference>
<sequence>HKHVKADLLKFHGFPEKSEKGRQVAIAKLERWTVSGLRELAEILNLVHYGTKEVLVERIYTFLEKPELKESAKGKEAAKTKTTTPKKTPKTPHSSDSEAPATEKKKLGRKPRPKTVLEFYGTNADVAQAATAAVEAGEAETVEAKVVEMWEALEREARKEVEERFEEITSTKAKGAAKEKPAAKAKKEKAVAEESEAEPAAEEEKVPKKRGRPPKSGTAAFKPVPKKTKTETSPPVEQVPPHAEAEAEAVAAKAKVEVKPSVDGTPREPSDAEIVAQIKVILATDDLESLSNKKVRDQLEVHFGIPLTERKKYITEQINSILTM</sequence>
<dbReference type="Gene3D" id="1.10.10.60">
    <property type="entry name" value="Homeodomain-like"/>
    <property type="match status" value="1"/>
</dbReference>
<comment type="subcellular location">
    <subcellularLocation>
        <location evidence="1">Nucleus</location>
    </subcellularLocation>
</comment>
<evidence type="ECO:0000256" key="3">
    <source>
        <dbReference type="ARBA" id="ARBA00023125"/>
    </source>
</evidence>
<dbReference type="GO" id="GO:0006325">
    <property type="term" value="P:chromatin organization"/>
    <property type="evidence" value="ECO:0007669"/>
    <property type="project" value="UniProtKB-KW"/>
</dbReference>
<feature type="region of interest" description="Disordered" evidence="5">
    <location>
        <begin position="157"/>
        <end position="246"/>
    </location>
</feature>
<feature type="non-terminal residue" evidence="7">
    <location>
        <position position="1"/>
    </location>
</feature>
<evidence type="ECO:0000256" key="4">
    <source>
        <dbReference type="ARBA" id="ARBA00023242"/>
    </source>
</evidence>
<dbReference type="PANTHER" id="PTHR13468:SF1">
    <property type="entry name" value="PROTEIN DEK"/>
    <property type="match status" value="1"/>
</dbReference>
<dbReference type="PROSITE" id="PS51998">
    <property type="entry name" value="DEK_C"/>
    <property type="match status" value="1"/>
</dbReference>
<keyword evidence="2" id="KW-0156">Chromatin regulator</keyword>
<organism evidence="7 8">
    <name type="scientific">Blyttiomyces helicus</name>
    <dbReference type="NCBI Taxonomy" id="388810"/>
    <lineage>
        <taxon>Eukaryota</taxon>
        <taxon>Fungi</taxon>
        <taxon>Fungi incertae sedis</taxon>
        <taxon>Chytridiomycota</taxon>
        <taxon>Chytridiomycota incertae sedis</taxon>
        <taxon>Chytridiomycetes</taxon>
        <taxon>Chytridiomycetes incertae sedis</taxon>
        <taxon>Blyttiomyces</taxon>
    </lineage>
</organism>
<dbReference type="EMBL" id="KZ999373">
    <property type="protein sequence ID" value="RKO85145.1"/>
    <property type="molecule type" value="Genomic_DNA"/>
</dbReference>
<dbReference type="GO" id="GO:0005634">
    <property type="term" value="C:nucleus"/>
    <property type="evidence" value="ECO:0007669"/>
    <property type="project" value="UniProtKB-SubCell"/>
</dbReference>
<feature type="compositionally biased region" description="Basic and acidic residues" evidence="5">
    <location>
        <begin position="157"/>
        <end position="169"/>
    </location>
</feature>
<evidence type="ECO:0000313" key="7">
    <source>
        <dbReference type="EMBL" id="RKO85145.1"/>
    </source>
</evidence>
<dbReference type="PANTHER" id="PTHR13468">
    <property type="entry name" value="DEK PROTEIN"/>
    <property type="match status" value="1"/>
</dbReference>
<feature type="compositionally biased region" description="Low complexity" evidence="5">
    <location>
        <begin position="234"/>
        <end position="246"/>
    </location>
</feature>
<accession>A0A4P9W1C4</accession>
<evidence type="ECO:0000313" key="8">
    <source>
        <dbReference type="Proteomes" id="UP000269721"/>
    </source>
</evidence>
<dbReference type="GO" id="GO:0042393">
    <property type="term" value="F:histone binding"/>
    <property type="evidence" value="ECO:0007669"/>
    <property type="project" value="TreeGrafter"/>
</dbReference>
<gene>
    <name evidence="7" type="ORF">BDK51DRAFT_48930</name>
</gene>
<feature type="region of interest" description="Disordered" evidence="5">
    <location>
        <begin position="71"/>
        <end position="113"/>
    </location>
</feature>
<evidence type="ECO:0000256" key="5">
    <source>
        <dbReference type="SAM" id="MobiDB-lite"/>
    </source>
</evidence>
<dbReference type="AlphaFoldDB" id="A0A4P9W1C4"/>
<feature type="domain" description="DEK-C" evidence="6">
    <location>
        <begin position="268"/>
        <end position="323"/>
    </location>
</feature>
<dbReference type="Pfam" id="PF08766">
    <property type="entry name" value="DEK_C"/>
    <property type="match status" value="1"/>
</dbReference>
<evidence type="ECO:0000256" key="2">
    <source>
        <dbReference type="ARBA" id="ARBA00022853"/>
    </source>
</evidence>
<dbReference type="Proteomes" id="UP000269721">
    <property type="component" value="Unassembled WGS sequence"/>
</dbReference>
<keyword evidence="4" id="KW-0539">Nucleus</keyword>
<dbReference type="OrthoDB" id="10248551at2759"/>
<evidence type="ECO:0000259" key="6">
    <source>
        <dbReference type="PROSITE" id="PS51998"/>
    </source>
</evidence>
<name>A0A4P9W1C4_9FUNG</name>
<dbReference type="GO" id="GO:2000779">
    <property type="term" value="P:regulation of double-strand break repair"/>
    <property type="evidence" value="ECO:0007669"/>
    <property type="project" value="TreeGrafter"/>
</dbReference>
<keyword evidence="3" id="KW-0238">DNA-binding</keyword>
<dbReference type="InterPro" id="IPR014876">
    <property type="entry name" value="DEK_C"/>
</dbReference>
<feature type="compositionally biased region" description="Basic and acidic residues" evidence="5">
    <location>
        <begin position="93"/>
        <end position="105"/>
    </location>
</feature>
<keyword evidence="8" id="KW-1185">Reference proteome</keyword>
<dbReference type="InterPro" id="IPR044198">
    <property type="entry name" value="DEK"/>
</dbReference>
<reference evidence="8" key="1">
    <citation type="journal article" date="2018" name="Nat. Microbiol.">
        <title>Leveraging single-cell genomics to expand the fungal tree of life.</title>
        <authorList>
            <person name="Ahrendt S.R."/>
            <person name="Quandt C.A."/>
            <person name="Ciobanu D."/>
            <person name="Clum A."/>
            <person name="Salamov A."/>
            <person name="Andreopoulos B."/>
            <person name="Cheng J.F."/>
            <person name="Woyke T."/>
            <person name="Pelin A."/>
            <person name="Henrissat B."/>
            <person name="Reynolds N.K."/>
            <person name="Benny G.L."/>
            <person name="Smith M.E."/>
            <person name="James T.Y."/>
            <person name="Grigoriev I.V."/>
        </authorList>
    </citation>
    <scope>NUCLEOTIDE SEQUENCE [LARGE SCALE GENOMIC DNA]</scope>
</reference>
<evidence type="ECO:0000256" key="1">
    <source>
        <dbReference type="ARBA" id="ARBA00004123"/>
    </source>
</evidence>